<dbReference type="AlphaFoldDB" id="A0A7X5AW56"/>
<dbReference type="EMBL" id="WXWW01000297">
    <property type="protein sequence ID" value="NAW67655.1"/>
    <property type="molecule type" value="Genomic_DNA"/>
</dbReference>
<reference evidence="1 2" key="1">
    <citation type="submission" date="2017-05" db="EMBL/GenBank/DDBJ databases">
        <title>High clonality and local adaptation shapes Vibrionaceae linages within an endangered oasis.</title>
        <authorList>
            <person name="Vazquez-Rosas-Landa M."/>
        </authorList>
    </citation>
    <scope>NUCLEOTIDE SEQUENCE [LARGE SCALE GENOMIC DNA]</scope>
    <source>
        <strain evidence="1 2">P46_P4S1P180</strain>
    </source>
</reference>
<sequence>MSMYDLTHKQRKDRPLARLNAVILEKVAKMPSSSIAFLTSNGRGMRKSFVTDICKVMTVLVNEMCMRTRKVGVATKDGFALRSWAQIAEDADLPVWRVKQCVNYAKKKGWVTSVQPREKYTGKDNQEKWRGLASIKRVTEQYFKDMSINEQYEEAKKAAKDWLKRYARRLGRPVKYIQTPITLLRRRRKEAAEAQQHAHTDPIPI</sequence>
<dbReference type="RefSeq" id="WP_161446855.1">
    <property type="nucleotide sequence ID" value="NZ_WXWW01000297.1"/>
</dbReference>
<comment type="caution">
    <text evidence="1">The sequence shown here is derived from an EMBL/GenBank/DDBJ whole genome shotgun (WGS) entry which is preliminary data.</text>
</comment>
<evidence type="ECO:0000313" key="2">
    <source>
        <dbReference type="Proteomes" id="UP000465712"/>
    </source>
</evidence>
<gene>
    <name evidence="1" type="ORF">CAG72_20925</name>
</gene>
<protein>
    <submittedName>
        <fullName evidence="1">Uncharacterized protein</fullName>
    </submittedName>
</protein>
<organism evidence="1 2">
    <name type="scientific">Photobacterium halotolerans</name>
    <dbReference type="NCBI Taxonomy" id="265726"/>
    <lineage>
        <taxon>Bacteria</taxon>
        <taxon>Pseudomonadati</taxon>
        <taxon>Pseudomonadota</taxon>
        <taxon>Gammaproteobacteria</taxon>
        <taxon>Vibrionales</taxon>
        <taxon>Vibrionaceae</taxon>
        <taxon>Photobacterium</taxon>
    </lineage>
</organism>
<proteinExistence type="predicted"/>
<dbReference type="Proteomes" id="UP000465712">
    <property type="component" value="Unassembled WGS sequence"/>
</dbReference>
<name>A0A7X5AW56_9GAMM</name>
<evidence type="ECO:0000313" key="1">
    <source>
        <dbReference type="EMBL" id="NAW67655.1"/>
    </source>
</evidence>
<accession>A0A7X5AW56</accession>